<dbReference type="AlphaFoldDB" id="A0A8K0P4T1"/>
<feature type="compositionally biased region" description="Acidic residues" evidence="1">
    <location>
        <begin position="148"/>
        <end position="166"/>
    </location>
</feature>
<organism evidence="2 3">
    <name type="scientific">Ladona fulva</name>
    <name type="common">Scarce chaser dragonfly</name>
    <name type="synonym">Libellula fulva</name>
    <dbReference type="NCBI Taxonomy" id="123851"/>
    <lineage>
        <taxon>Eukaryota</taxon>
        <taxon>Metazoa</taxon>
        <taxon>Ecdysozoa</taxon>
        <taxon>Arthropoda</taxon>
        <taxon>Hexapoda</taxon>
        <taxon>Insecta</taxon>
        <taxon>Pterygota</taxon>
        <taxon>Palaeoptera</taxon>
        <taxon>Odonata</taxon>
        <taxon>Epiprocta</taxon>
        <taxon>Anisoptera</taxon>
        <taxon>Libelluloidea</taxon>
        <taxon>Libellulidae</taxon>
        <taxon>Ladona</taxon>
    </lineage>
</organism>
<feature type="region of interest" description="Disordered" evidence="1">
    <location>
        <begin position="1"/>
        <end position="70"/>
    </location>
</feature>
<gene>
    <name evidence="2" type="ORF">J437_LFUL002946</name>
</gene>
<dbReference type="Proteomes" id="UP000792457">
    <property type="component" value="Unassembled WGS sequence"/>
</dbReference>
<comment type="caution">
    <text evidence="2">The sequence shown here is derived from an EMBL/GenBank/DDBJ whole genome shotgun (WGS) entry which is preliminary data.</text>
</comment>
<feature type="region of interest" description="Disordered" evidence="1">
    <location>
        <begin position="145"/>
        <end position="166"/>
    </location>
</feature>
<feature type="compositionally biased region" description="Polar residues" evidence="1">
    <location>
        <begin position="1"/>
        <end position="17"/>
    </location>
</feature>
<name>A0A8K0P4T1_LADFU</name>
<keyword evidence="3" id="KW-1185">Reference proteome</keyword>
<reference evidence="2" key="2">
    <citation type="submission" date="2017-10" db="EMBL/GenBank/DDBJ databases">
        <title>Ladona fulva Genome sequencing and assembly.</title>
        <authorList>
            <person name="Murali S."/>
            <person name="Richards S."/>
            <person name="Bandaranaike D."/>
            <person name="Bellair M."/>
            <person name="Blankenburg K."/>
            <person name="Chao H."/>
            <person name="Dinh H."/>
            <person name="Doddapaneni H."/>
            <person name="Dugan-Rocha S."/>
            <person name="Elkadiri S."/>
            <person name="Gnanaolivu R."/>
            <person name="Hernandez B."/>
            <person name="Skinner E."/>
            <person name="Javaid M."/>
            <person name="Lee S."/>
            <person name="Li M."/>
            <person name="Ming W."/>
            <person name="Munidasa M."/>
            <person name="Muniz J."/>
            <person name="Nguyen L."/>
            <person name="Hughes D."/>
            <person name="Osuji N."/>
            <person name="Pu L.-L."/>
            <person name="Puazo M."/>
            <person name="Qu C."/>
            <person name="Quiroz J."/>
            <person name="Raj R."/>
            <person name="Weissenberger G."/>
            <person name="Xin Y."/>
            <person name="Zou X."/>
            <person name="Han Y."/>
            <person name="Worley K."/>
            <person name="Muzny D."/>
            <person name="Gibbs R."/>
        </authorList>
    </citation>
    <scope>NUCLEOTIDE SEQUENCE</scope>
    <source>
        <strain evidence="2">Sampled in the wild</strain>
    </source>
</reference>
<feature type="non-terminal residue" evidence="2">
    <location>
        <position position="1"/>
    </location>
</feature>
<evidence type="ECO:0000313" key="2">
    <source>
        <dbReference type="EMBL" id="KAG8230914.1"/>
    </source>
</evidence>
<evidence type="ECO:0000256" key="1">
    <source>
        <dbReference type="SAM" id="MobiDB-lite"/>
    </source>
</evidence>
<protein>
    <submittedName>
        <fullName evidence="2">Uncharacterized protein</fullName>
    </submittedName>
</protein>
<sequence>EYSSWPQNVSPSPSCISDWNEEDTQTKAFVDSGYPNSFSGHDKDIANSIDLHSSSLEEDSEDEMEDDVHSSVDAEAMEQAEIHPQMEDMDNQIHLNAAANPNVFYEVVANQDENQDLVNNNRDNEGNNAEAVFREELVEDVQNVVELSDSEESVMDEPSEDESEFE</sequence>
<proteinExistence type="predicted"/>
<feature type="non-terminal residue" evidence="2">
    <location>
        <position position="166"/>
    </location>
</feature>
<dbReference type="EMBL" id="KZ308518">
    <property type="protein sequence ID" value="KAG8230914.1"/>
    <property type="molecule type" value="Genomic_DNA"/>
</dbReference>
<accession>A0A8K0P4T1</accession>
<evidence type="ECO:0000313" key="3">
    <source>
        <dbReference type="Proteomes" id="UP000792457"/>
    </source>
</evidence>
<feature type="compositionally biased region" description="Acidic residues" evidence="1">
    <location>
        <begin position="56"/>
        <end position="66"/>
    </location>
</feature>
<reference evidence="2" key="1">
    <citation type="submission" date="2013-04" db="EMBL/GenBank/DDBJ databases">
        <authorList>
            <person name="Qu J."/>
            <person name="Murali S.C."/>
            <person name="Bandaranaike D."/>
            <person name="Bellair M."/>
            <person name="Blankenburg K."/>
            <person name="Chao H."/>
            <person name="Dinh H."/>
            <person name="Doddapaneni H."/>
            <person name="Downs B."/>
            <person name="Dugan-Rocha S."/>
            <person name="Elkadiri S."/>
            <person name="Gnanaolivu R.D."/>
            <person name="Hernandez B."/>
            <person name="Javaid M."/>
            <person name="Jayaseelan J.C."/>
            <person name="Lee S."/>
            <person name="Li M."/>
            <person name="Ming W."/>
            <person name="Munidasa M."/>
            <person name="Muniz J."/>
            <person name="Nguyen L."/>
            <person name="Ongeri F."/>
            <person name="Osuji N."/>
            <person name="Pu L.-L."/>
            <person name="Puazo M."/>
            <person name="Qu C."/>
            <person name="Quiroz J."/>
            <person name="Raj R."/>
            <person name="Weissenberger G."/>
            <person name="Xin Y."/>
            <person name="Zou X."/>
            <person name="Han Y."/>
            <person name="Richards S."/>
            <person name="Worley K."/>
            <person name="Muzny D."/>
            <person name="Gibbs R."/>
        </authorList>
    </citation>
    <scope>NUCLEOTIDE SEQUENCE</scope>
    <source>
        <strain evidence="2">Sampled in the wild</strain>
    </source>
</reference>